<dbReference type="PANTHER" id="PTHR43969">
    <property type="entry name" value="GLUTATHIONE S TRANSFERASE D10, ISOFORM A-RELATED"/>
    <property type="match status" value="1"/>
</dbReference>
<dbReference type="EnsemblMetazoa" id="AALFPA23_015394.R22382">
    <property type="protein sequence ID" value="AALFPA23_015394.P22382"/>
    <property type="gene ID" value="AALFPA23_015394"/>
</dbReference>
<comment type="subunit">
    <text evidence="2">Homodimer.</text>
</comment>
<dbReference type="SFLD" id="SFLDG01153">
    <property type="entry name" value="Main.4:_Theta-like"/>
    <property type="match status" value="1"/>
</dbReference>
<dbReference type="InterPro" id="IPR040079">
    <property type="entry name" value="Glutathione_S-Trfase"/>
</dbReference>
<dbReference type="GeneID" id="109404182"/>
<dbReference type="InterPro" id="IPR036249">
    <property type="entry name" value="Thioredoxin-like_sf"/>
</dbReference>
<evidence type="ECO:0000259" key="7">
    <source>
        <dbReference type="PROSITE" id="PS50404"/>
    </source>
</evidence>
<dbReference type="InterPro" id="IPR004045">
    <property type="entry name" value="Glutathione_S-Trfase_N"/>
</dbReference>
<feature type="domain" description="GST C-terminal" evidence="8">
    <location>
        <begin position="88"/>
        <end position="210"/>
    </location>
</feature>
<evidence type="ECO:0000256" key="3">
    <source>
        <dbReference type="ARBA" id="ARBA00012452"/>
    </source>
</evidence>
<dbReference type="InterPro" id="IPR004046">
    <property type="entry name" value="GST_C"/>
</dbReference>
<evidence type="ECO:0000256" key="1">
    <source>
        <dbReference type="ARBA" id="ARBA00009899"/>
    </source>
</evidence>
<name>A0ABM1Z602_AEDAL</name>
<protein>
    <recommendedName>
        <fullName evidence="3">glutathione transferase</fullName>
        <ecNumber evidence="3">2.5.1.18</ecNumber>
    </recommendedName>
    <alternativeName>
        <fullName evidence="5">GST class-theta</fullName>
    </alternativeName>
</protein>
<reference evidence="9" key="2">
    <citation type="submission" date="2025-05" db="UniProtKB">
        <authorList>
            <consortium name="EnsemblMetazoa"/>
        </authorList>
    </citation>
    <scope>IDENTIFICATION</scope>
    <source>
        <strain evidence="9">Foshan</strain>
    </source>
</reference>
<proteinExistence type="inferred from homology"/>
<evidence type="ECO:0000256" key="4">
    <source>
        <dbReference type="ARBA" id="ARBA00022679"/>
    </source>
</evidence>
<keyword evidence="4" id="KW-0808">Transferase</keyword>
<dbReference type="SFLD" id="SFLDG00358">
    <property type="entry name" value="Main_(cytGST)"/>
    <property type="match status" value="1"/>
</dbReference>
<evidence type="ECO:0000256" key="5">
    <source>
        <dbReference type="ARBA" id="ARBA00041523"/>
    </source>
</evidence>
<dbReference type="Pfam" id="PF00043">
    <property type="entry name" value="GST_C"/>
    <property type="match status" value="1"/>
</dbReference>
<dbReference type="Gene3D" id="1.20.1050.10">
    <property type="match status" value="1"/>
</dbReference>
<feature type="domain" description="GST N-terminal" evidence="7">
    <location>
        <begin position="1"/>
        <end position="82"/>
    </location>
</feature>
<dbReference type="InterPro" id="IPR010987">
    <property type="entry name" value="Glutathione-S-Trfase_C-like"/>
</dbReference>
<evidence type="ECO:0000313" key="10">
    <source>
        <dbReference type="Proteomes" id="UP000069940"/>
    </source>
</evidence>
<dbReference type="RefSeq" id="XP_019532551.3">
    <property type="nucleotide sequence ID" value="XM_019677006.3"/>
</dbReference>
<accession>A0ABM1Z602</accession>
<sequence>MALNLYHMPLSAPCQSVRLLAKAMNLHLNLVYLDLMKAEHMKPEFLKLNPQHVIPTLVDNDFVLWESRAILIYLCEKYGKNDKFYPRDPKKRAVVNQRLYFDMGTLYARFAEYYYPAIFQNQSFNEELFKKLEEAFEFLEIYLGQGAYVAGDKLTVADFCVLASVTTMKEAAGIDFSKYPNIERWYAQLSEEVSGLDEVCVQGAQEMKPFFDAAKKPAAAEEQ</sequence>
<organism evidence="9 10">
    <name type="scientific">Aedes albopictus</name>
    <name type="common">Asian tiger mosquito</name>
    <name type="synonym">Stegomyia albopicta</name>
    <dbReference type="NCBI Taxonomy" id="7160"/>
    <lineage>
        <taxon>Eukaryota</taxon>
        <taxon>Metazoa</taxon>
        <taxon>Ecdysozoa</taxon>
        <taxon>Arthropoda</taxon>
        <taxon>Hexapoda</taxon>
        <taxon>Insecta</taxon>
        <taxon>Pterygota</taxon>
        <taxon>Neoptera</taxon>
        <taxon>Endopterygota</taxon>
        <taxon>Diptera</taxon>
        <taxon>Nematocera</taxon>
        <taxon>Culicoidea</taxon>
        <taxon>Culicidae</taxon>
        <taxon>Culicinae</taxon>
        <taxon>Aedini</taxon>
        <taxon>Aedes</taxon>
        <taxon>Stegomyia</taxon>
    </lineage>
</organism>
<evidence type="ECO:0000259" key="8">
    <source>
        <dbReference type="PROSITE" id="PS50405"/>
    </source>
</evidence>
<dbReference type="PROSITE" id="PS50405">
    <property type="entry name" value="GST_CTER"/>
    <property type="match status" value="1"/>
</dbReference>
<dbReference type="SUPFAM" id="SSF52833">
    <property type="entry name" value="Thioredoxin-like"/>
    <property type="match status" value="1"/>
</dbReference>
<dbReference type="InterPro" id="IPR036282">
    <property type="entry name" value="Glutathione-S-Trfase_C_sf"/>
</dbReference>
<dbReference type="Proteomes" id="UP000069940">
    <property type="component" value="Unassembled WGS sequence"/>
</dbReference>
<dbReference type="CDD" id="cd03177">
    <property type="entry name" value="GST_C_Delta_Epsilon"/>
    <property type="match status" value="1"/>
</dbReference>
<dbReference type="SUPFAM" id="SSF47616">
    <property type="entry name" value="GST C-terminal domain-like"/>
    <property type="match status" value="1"/>
</dbReference>
<comment type="similarity">
    <text evidence="1">Belongs to the GST superfamily. Theta family.</text>
</comment>
<reference evidence="10" key="1">
    <citation type="journal article" date="2015" name="Proc. Natl. Acad. Sci. U.S.A.">
        <title>Genome sequence of the Asian Tiger mosquito, Aedes albopictus, reveals insights into its biology, genetics, and evolution.</title>
        <authorList>
            <person name="Chen X.G."/>
            <person name="Jiang X."/>
            <person name="Gu J."/>
            <person name="Xu M."/>
            <person name="Wu Y."/>
            <person name="Deng Y."/>
            <person name="Zhang C."/>
            <person name="Bonizzoni M."/>
            <person name="Dermauw W."/>
            <person name="Vontas J."/>
            <person name="Armbruster P."/>
            <person name="Huang X."/>
            <person name="Yang Y."/>
            <person name="Zhang H."/>
            <person name="He W."/>
            <person name="Peng H."/>
            <person name="Liu Y."/>
            <person name="Wu K."/>
            <person name="Chen J."/>
            <person name="Lirakis M."/>
            <person name="Topalis P."/>
            <person name="Van Leeuwen T."/>
            <person name="Hall A.B."/>
            <person name="Jiang X."/>
            <person name="Thorpe C."/>
            <person name="Mueller R.L."/>
            <person name="Sun C."/>
            <person name="Waterhouse R.M."/>
            <person name="Yan G."/>
            <person name="Tu Z.J."/>
            <person name="Fang X."/>
            <person name="James A.A."/>
        </authorList>
    </citation>
    <scope>NUCLEOTIDE SEQUENCE [LARGE SCALE GENOMIC DNA]</scope>
    <source>
        <strain evidence="10">Foshan</strain>
    </source>
</reference>
<evidence type="ECO:0000313" key="9">
    <source>
        <dbReference type="EnsemblMetazoa" id="AALFPA23_015394.P22382"/>
    </source>
</evidence>
<dbReference type="CDD" id="cd03045">
    <property type="entry name" value="GST_N_Delta_Epsilon"/>
    <property type="match status" value="1"/>
</dbReference>
<dbReference type="EC" id="2.5.1.18" evidence="3"/>
<dbReference type="PANTHER" id="PTHR43969:SF9">
    <property type="entry name" value="GLUTATHIONE S TRANSFERASE D10, ISOFORM A-RELATED"/>
    <property type="match status" value="1"/>
</dbReference>
<dbReference type="Pfam" id="PF02798">
    <property type="entry name" value="GST_N"/>
    <property type="match status" value="1"/>
</dbReference>
<evidence type="ECO:0000256" key="2">
    <source>
        <dbReference type="ARBA" id="ARBA00011738"/>
    </source>
</evidence>
<dbReference type="PROSITE" id="PS50404">
    <property type="entry name" value="GST_NTER"/>
    <property type="match status" value="1"/>
</dbReference>
<comment type="catalytic activity">
    <reaction evidence="6">
        <text>RX + glutathione = an S-substituted glutathione + a halide anion + H(+)</text>
        <dbReference type="Rhea" id="RHEA:16437"/>
        <dbReference type="ChEBI" id="CHEBI:15378"/>
        <dbReference type="ChEBI" id="CHEBI:16042"/>
        <dbReference type="ChEBI" id="CHEBI:17792"/>
        <dbReference type="ChEBI" id="CHEBI:57925"/>
        <dbReference type="ChEBI" id="CHEBI:90779"/>
        <dbReference type="EC" id="2.5.1.18"/>
    </reaction>
</comment>
<dbReference type="Gene3D" id="3.40.30.10">
    <property type="entry name" value="Glutaredoxin"/>
    <property type="match status" value="1"/>
</dbReference>
<dbReference type="SFLD" id="SFLDS00019">
    <property type="entry name" value="Glutathione_Transferase_(cytos"/>
    <property type="match status" value="1"/>
</dbReference>
<evidence type="ECO:0000256" key="6">
    <source>
        <dbReference type="ARBA" id="ARBA00047960"/>
    </source>
</evidence>
<keyword evidence="10" id="KW-1185">Reference proteome</keyword>